<dbReference type="Gene3D" id="3.90.70.10">
    <property type="entry name" value="Cysteine proteinases"/>
    <property type="match status" value="1"/>
</dbReference>
<evidence type="ECO:0000256" key="6">
    <source>
        <dbReference type="ARBA" id="ARBA00023145"/>
    </source>
</evidence>
<dbReference type="PRINTS" id="PR00705">
    <property type="entry name" value="PAPAIN"/>
</dbReference>
<dbReference type="SUPFAM" id="SSF54001">
    <property type="entry name" value="Cysteine proteinases"/>
    <property type="match status" value="1"/>
</dbReference>
<accession>A0A1D1UZS8</accession>
<evidence type="ECO:0008006" key="14">
    <source>
        <dbReference type="Google" id="ProtNLM"/>
    </source>
</evidence>
<feature type="chain" id="PRO_5018631536" description="Cathepsin F" evidence="9">
    <location>
        <begin position="20"/>
        <end position="499"/>
    </location>
</feature>
<dbReference type="PANTHER" id="PTHR12411">
    <property type="entry name" value="CYSTEINE PROTEASE FAMILY C1-RELATED"/>
    <property type="match status" value="1"/>
</dbReference>
<keyword evidence="2" id="KW-0645">Protease</keyword>
<dbReference type="InterPro" id="IPR046350">
    <property type="entry name" value="Cystatin_sf"/>
</dbReference>
<name>A0A1D1UZS8_RAMVA</name>
<dbReference type="SUPFAM" id="SSF54403">
    <property type="entry name" value="Cystatin/monellin"/>
    <property type="match status" value="1"/>
</dbReference>
<keyword evidence="8" id="KW-0325">Glycoprotein</keyword>
<organism evidence="12 13">
    <name type="scientific">Ramazzottius varieornatus</name>
    <name type="common">Water bear</name>
    <name type="synonym">Tardigrade</name>
    <dbReference type="NCBI Taxonomy" id="947166"/>
    <lineage>
        <taxon>Eukaryota</taxon>
        <taxon>Metazoa</taxon>
        <taxon>Ecdysozoa</taxon>
        <taxon>Tardigrada</taxon>
        <taxon>Eutardigrada</taxon>
        <taxon>Parachela</taxon>
        <taxon>Hypsibioidea</taxon>
        <taxon>Ramazzottiidae</taxon>
        <taxon>Ramazzottius</taxon>
    </lineage>
</organism>
<dbReference type="InterPro" id="IPR025660">
    <property type="entry name" value="Pept_his_AS"/>
</dbReference>
<dbReference type="GO" id="GO:0005737">
    <property type="term" value="C:cytoplasm"/>
    <property type="evidence" value="ECO:0007669"/>
    <property type="project" value="UniProtKB-ARBA"/>
</dbReference>
<evidence type="ECO:0000259" key="10">
    <source>
        <dbReference type="SMART" id="SM00645"/>
    </source>
</evidence>
<evidence type="ECO:0000256" key="5">
    <source>
        <dbReference type="ARBA" id="ARBA00022807"/>
    </source>
</evidence>
<evidence type="ECO:0000256" key="4">
    <source>
        <dbReference type="ARBA" id="ARBA00022801"/>
    </source>
</evidence>
<dbReference type="InterPro" id="IPR000169">
    <property type="entry name" value="Pept_cys_AS"/>
</dbReference>
<feature type="signal peptide" evidence="9">
    <location>
        <begin position="1"/>
        <end position="19"/>
    </location>
</feature>
<evidence type="ECO:0000256" key="1">
    <source>
        <dbReference type="ARBA" id="ARBA00008455"/>
    </source>
</evidence>
<keyword evidence="5" id="KW-0788">Thiol protease</keyword>
<sequence>MVSVFLLWTIAALGGAAQAVLIPSPQRASCEQYDLFTSAVREPSPLANGSYAKNPQYYSFIAHRAVQDLNARSNSLYKFMLVRLLSEQDRESDNGEIVLRIHQAESLCRNDEKLVTSLVQCPLKENGLEQVCDLTVHSVPERTVKDLKLGKFSCKPADRMNLLSMKPFYRSFTVLDRDQSVLHTEVDGFRMPSADHFRCFMLRYGKTYATAEELEKRQKNFQINMKAAYFLQITEQGSGQYGPTAFSDLSHEEFQRLHTGLKAPNKNGELPVKFAEVPEVAEDDLPDAFDWRNKSAVTHVKDQGQCGSCWAFSTTGNVEGVYAIKKGELISLSEQELVDCDKLDNGCGGGLPSNAYQAAMDMGGFETEEDYPYKGRDATCTFKKPAAKVQISGWVNVTSDETDMAKWLVKEGPISIGINANAMMLYVGGVSHPWKAVCSPKNLDHGVLIVGYGTDNKNKPYWAVKNSWGPHWGVKGYYLVYRGDGTCGLNLMCTSATMA</sequence>
<evidence type="ECO:0000256" key="9">
    <source>
        <dbReference type="SAM" id="SignalP"/>
    </source>
</evidence>
<evidence type="ECO:0000256" key="3">
    <source>
        <dbReference type="ARBA" id="ARBA00022729"/>
    </source>
</evidence>
<dbReference type="EMBL" id="BDGG01000002">
    <property type="protein sequence ID" value="GAU93182.1"/>
    <property type="molecule type" value="Genomic_DNA"/>
</dbReference>
<evidence type="ECO:0000313" key="13">
    <source>
        <dbReference type="Proteomes" id="UP000186922"/>
    </source>
</evidence>
<comment type="caution">
    <text evidence="12">The sequence shown here is derived from an EMBL/GenBank/DDBJ whole genome shotgun (WGS) entry which is preliminary data.</text>
</comment>
<dbReference type="PROSITE" id="PS00139">
    <property type="entry name" value="THIOL_PROTEASE_CYS"/>
    <property type="match status" value="1"/>
</dbReference>
<comment type="similarity">
    <text evidence="1">Belongs to the peptidase C1 family.</text>
</comment>
<evidence type="ECO:0000256" key="7">
    <source>
        <dbReference type="ARBA" id="ARBA00023157"/>
    </source>
</evidence>
<evidence type="ECO:0000256" key="8">
    <source>
        <dbReference type="ARBA" id="ARBA00023180"/>
    </source>
</evidence>
<dbReference type="STRING" id="947166.A0A1D1UZS8"/>
<dbReference type="InterPro" id="IPR039417">
    <property type="entry name" value="Peptidase_C1A_papain-like"/>
</dbReference>
<dbReference type="CDD" id="cd02248">
    <property type="entry name" value="Peptidase_C1A"/>
    <property type="match status" value="1"/>
</dbReference>
<keyword evidence="13" id="KW-1185">Reference proteome</keyword>
<dbReference type="Pfam" id="PF08246">
    <property type="entry name" value="Inhibitor_I29"/>
    <property type="match status" value="1"/>
</dbReference>
<dbReference type="AlphaFoldDB" id="A0A1D1UZS8"/>
<dbReference type="InterPro" id="IPR013128">
    <property type="entry name" value="Peptidase_C1A"/>
</dbReference>
<dbReference type="SMART" id="SM00848">
    <property type="entry name" value="Inhibitor_I29"/>
    <property type="match status" value="1"/>
</dbReference>
<dbReference type="SMART" id="SM00645">
    <property type="entry name" value="Pept_C1"/>
    <property type="match status" value="1"/>
</dbReference>
<dbReference type="Gene3D" id="3.10.450.10">
    <property type="match status" value="1"/>
</dbReference>
<dbReference type="Pfam" id="PF00112">
    <property type="entry name" value="Peptidase_C1"/>
    <property type="match status" value="1"/>
</dbReference>
<protein>
    <recommendedName>
        <fullName evidence="14">Cathepsin F</fullName>
    </recommendedName>
</protein>
<keyword evidence="6" id="KW-0865">Zymogen</keyword>
<dbReference type="InterPro" id="IPR038765">
    <property type="entry name" value="Papain-like_cys_pep_sf"/>
</dbReference>
<evidence type="ECO:0000256" key="2">
    <source>
        <dbReference type="ARBA" id="ARBA00022670"/>
    </source>
</evidence>
<keyword evidence="3 9" id="KW-0732">Signal</keyword>
<evidence type="ECO:0000259" key="11">
    <source>
        <dbReference type="SMART" id="SM00848"/>
    </source>
</evidence>
<dbReference type="GO" id="GO:0006508">
    <property type="term" value="P:proteolysis"/>
    <property type="evidence" value="ECO:0007669"/>
    <property type="project" value="UniProtKB-KW"/>
</dbReference>
<feature type="domain" description="Peptidase C1A papain C-terminal" evidence="10">
    <location>
        <begin position="285"/>
        <end position="497"/>
    </location>
</feature>
<feature type="domain" description="Cathepsin propeptide inhibitor" evidence="11">
    <location>
        <begin position="197"/>
        <end position="254"/>
    </location>
</feature>
<reference evidence="12 13" key="1">
    <citation type="journal article" date="2016" name="Nat. Commun.">
        <title>Extremotolerant tardigrade genome and improved radiotolerance of human cultured cells by tardigrade-unique protein.</title>
        <authorList>
            <person name="Hashimoto T."/>
            <person name="Horikawa D.D."/>
            <person name="Saito Y."/>
            <person name="Kuwahara H."/>
            <person name="Kozuka-Hata H."/>
            <person name="Shin-I T."/>
            <person name="Minakuchi Y."/>
            <person name="Ohishi K."/>
            <person name="Motoyama A."/>
            <person name="Aizu T."/>
            <person name="Enomoto A."/>
            <person name="Kondo K."/>
            <person name="Tanaka S."/>
            <person name="Hara Y."/>
            <person name="Koshikawa S."/>
            <person name="Sagara H."/>
            <person name="Miura T."/>
            <person name="Yokobori S."/>
            <person name="Miyagawa K."/>
            <person name="Suzuki Y."/>
            <person name="Kubo T."/>
            <person name="Oyama M."/>
            <person name="Kohara Y."/>
            <person name="Fujiyama A."/>
            <person name="Arakawa K."/>
            <person name="Katayama T."/>
            <person name="Toyoda A."/>
            <person name="Kunieda T."/>
        </authorList>
    </citation>
    <scope>NUCLEOTIDE SEQUENCE [LARGE SCALE GENOMIC DNA]</scope>
    <source>
        <strain evidence="12 13">YOKOZUNA-1</strain>
    </source>
</reference>
<evidence type="ECO:0000313" key="12">
    <source>
        <dbReference type="EMBL" id="GAU93182.1"/>
    </source>
</evidence>
<dbReference type="GO" id="GO:0008234">
    <property type="term" value="F:cysteine-type peptidase activity"/>
    <property type="evidence" value="ECO:0007669"/>
    <property type="project" value="UniProtKB-KW"/>
</dbReference>
<keyword evidence="7" id="KW-1015">Disulfide bond</keyword>
<dbReference type="FunFam" id="3.90.70.10:FF:000057">
    <property type="entry name" value="Cysteine protease RD19A"/>
    <property type="match status" value="1"/>
</dbReference>
<dbReference type="InterPro" id="IPR000668">
    <property type="entry name" value="Peptidase_C1A_C"/>
</dbReference>
<gene>
    <name evidence="12" type="primary">RvY_05160-1</name>
    <name evidence="12" type="synonym">RvY_05160.1</name>
    <name evidence="12" type="ORF">RvY_05160</name>
</gene>
<dbReference type="InterPro" id="IPR013201">
    <property type="entry name" value="Prot_inhib_I29"/>
</dbReference>
<keyword evidence="4" id="KW-0378">Hydrolase</keyword>
<dbReference type="Proteomes" id="UP000186922">
    <property type="component" value="Unassembled WGS sequence"/>
</dbReference>
<proteinExistence type="inferred from homology"/>
<dbReference type="PROSITE" id="PS00639">
    <property type="entry name" value="THIOL_PROTEASE_HIS"/>
    <property type="match status" value="1"/>
</dbReference>
<dbReference type="OrthoDB" id="387093at2759"/>